<protein>
    <submittedName>
        <fullName evidence="1">Ras-domain-containing protein</fullName>
    </submittedName>
</protein>
<comment type="caution">
    <text evidence="1">The sequence shown here is derived from an EMBL/GenBank/DDBJ whole genome shotgun (WGS) entry which is preliminary data.</text>
</comment>
<evidence type="ECO:0000313" key="2">
    <source>
        <dbReference type="Proteomes" id="UP001207468"/>
    </source>
</evidence>
<sequence>MSTESLTNQNMPINVKLLVIGAASVGKSSLLLRFADRRWIPENEAVATVGVDTWVYKLHVKGKNVNLTIWDTAGQERFRAITSSYYRGTQGILLVYDITDRGSYEAIPWWFAERSRYVPERTVKIVVGNKADKEYARQVSTEEAAAYAASMGCLFVETSAKAAVGARRAFYDVLDRIAETPAEPVLWAVQEPRKILLPKSSTPAPEPVAQTEMANGRIRRILESSES</sequence>
<accession>A0ACC0U5S7</accession>
<dbReference type="Proteomes" id="UP001207468">
    <property type="component" value="Unassembled WGS sequence"/>
</dbReference>
<proteinExistence type="predicted"/>
<dbReference type="EMBL" id="JAGFNK010000149">
    <property type="protein sequence ID" value="KAI9464389.1"/>
    <property type="molecule type" value="Genomic_DNA"/>
</dbReference>
<reference evidence="1" key="1">
    <citation type="submission" date="2021-03" db="EMBL/GenBank/DDBJ databases">
        <title>Evolutionary priming and transition to the ectomycorrhizal habit in an iconic lineage of mushroom-forming fungi: is preadaptation a requirement?</title>
        <authorList>
            <consortium name="DOE Joint Genome Institute"/>
            <person name="Looney B.P."/>
            <person name="Miyauchi S."/>
            <person name="Morin E."/>
            <person name="Drula E."/>
            <person name="Courty P.E."/>
            <person name="Chicoki N."/>
            <person name="Fauchery L."/>
            <person name="Kohler A."/>
            <person name="Kuo A."/>
            <person name="LaButti K."/>
            <person name="Pangilinan J."/>
            <person name="Lipzen A."/>
            <person name="Riley R."/>
            <person name="Andreopoulos W."/>
            <person name="He G."/>
            <person name="Johnson J."/>
            <person name="Barry K.W."/>
            <person name="Grigoriev I.V."/>
            <person name="Nagy L."/>
            <person name="Hibbett D."/>
            <person name="Henrissat B."/>
            <person name="Matheny P.B."/>
            <person name="Labbe J."/>
            <person name="Martin A.F."/>
        </authorList>
    </citation>
    <scope>NUCLEOTIDE SEQUENCE</scope>
    <source>
        <strain evidence="1">BPL698</strain>
    </source>
</reference>
<keyword evidence="2" id="KW-1185">Reference proteome</keyword>
<evidence type="ECO:0000313" key="1">
    <source>
        <dbReference type="EMBL" id="KAI9464389.1"/>
    </source>
</evidence>
<name>A0ACC0U5S7_9AGAM</name>
<organism evidence="1 2">
    <name type="scientific">Russula earlei</name>
    <dbReference type="NCBI Taxonomy" id="71964"/>
    <lineage>
        <taxon>Eukaryota</taxon>
        <taxon>Fungi</taxon>
        <taxon>Dikarya</taxon>
        <taxon>Basidiomycota</taxon>
        <taxon>Agaricomycotina</taxon>
        <taxon>Agaricomycetes</taxon>
        <taxon>Russulales</taxon>
        <taxon>Russulaceae</taxon>
        <taxon>Russula</taxon>
    </lineage>
</organism>
<gene>
    <name evidence="1" type="ORF">F5148DRAFT_982168</name>
</gene>